<dbReference type="Gene3D" id="3.40.50.300">
    <property type="entry name" value="P-loop containing nucleotide triphosphate hydrolases"/>
    <property type="match status" value="1"/>
</dbReference>
<evidence type="ECO:0000256" key="6">
    <source>
        <dbReference type="PROSITE-ProRule" id="PRU00560"/>
    </source>
</evidence>
<feature type="binding site" evidence="6">
    <location>
        <begin position="23"/>
        <end position="30"/>
    </location>
    <ligand>
        <name>ATP</name>
        <dbReference type="ChEBI" id="CHEBI:30616"/>
    </ligand>
</feature>
<evidence type="ECO:0000313" key="8">
    <source>
        <dbReference type="EMBL" id="SPH21023.1"/>
    </source>
</evidence>
<keyword evidence="9" id="KW-1185">Reference proteome</keyword>
<accession>A0A2R8BDA0</accession>
<dbReference type="GO" id="GO:0016787">
    <property type="term" value="F:hydrolase activity"/>
    <property type="evidence" value="ECO:0007669"/>
    <property type="project" value="UniProtKB-UniRule"/>
</dbReference>
<reference evidence="8 9" key="1">
    <citation type="submission" date="2018-03" db="EMBL/GenBank/DDBJ databases">
        <authorList>
            <person name="Keele B.F."/>
        </authorList>
    </citation>
    <scope>NUCLEOTIDE SEQUENCE [LARGE SCALE GENOMIC DNA]</scope>
    <source>
        <strain evidence="8 9">CECT 8599</strain>
    </source>
</reference>
<evidence type="ECO:0000256" key="5">
    <source>
        <dbReference type="ARBA" id="ARBA00034923"/>
    </source>
</evidence>
<dbReference type="GO" id="GO:0003677">
    <property type="term" value="F:DNA binding"/>
    <property type="evidence" value="ECO:0007669"/>
    <property type="project" value="InterPro"/>
</dbReference>
<proteinExistence type="predicted"/>
<protein>
    <recommendedName>
        <fullName evidence="5">DNA 3'-5' helicase II</fullName>
    </recommendedName>
</protein>
<keyword evidence="2 6" id="KW-0378">Hydrolase</keyword>
<feature type="domain" description="UvrD-like helicase ATP-binding" evidence="7">
    <location>
        <begin position="2"/>
        <end position="276"/>
    </location>
</feature>
<evidence type="ECO:0000256" key="3">
    <source>
        <dbReference type="ARBA" id="ARBA00022806"/>
    </source>
</evidence>
<evidence type="ECO:0000256" key="4">
    <source>
        <dbReference type="ARBA" id="ARBA00022840"/>
    </source>
</evidence>
<dbReference type="InterPro" id="IPR000212">
    <property type="entry name" value="DNA_helicase_UvrD/REP"/>
</dbReference>
<dbReference type="Proteomes" id="UP000244880">
    <property type="component" value="Unassembled WGS sequence"/>
</dbReference>
<keyword evidence="3 6" id="KW-0347">Helicase</keyword>
<dbReference type="PROSITE" id="PS51198">
    <property type="entry name" value="UVRD_HELICASE_ATP_BIND"/>
    <property type="match status" value="1"/>
</dbReference>
<dbReference type="GO" id="GO:0000725">
    <property type="term" value="P:recombinational repair"/>
    <property type="evidence" value="ECO:0007669"/>
    <property type="project" value="TreeGrafter"/>
</dbReference>
<keyword evidence="1 6" id="KW-0547">Nucleotide-binding</keyword>
<dbReference type="GO" id="GO:0005524">
    <property type="term" value="F:ATP binding"/>
    <property type="evidence" value="ECO:0007669"/>
    <property type="project" value="UniProtKB-UniRule"/>
</dbReference>
<evidence type="ECO:0000256" key="2">
    <source>
        <dbReference type="ARBA" id="ARBA00022801"/>
    </source>
</evidence>
<keyword evidence="4 6" id="KW-0067">ATP-binding</keyword>
<evidence type="ECO:0000256" key="1">
    <source>
        <dbReference type="ARBA" id="ARBA00022741"/>
    </source>
</evidence>
<dbReference type="SUPFAM" id="SSF52540">
    <property type="entry name" value="P-loop containing nucleoside triphosphate hydrolases"/>
    <property type="match status" value="1"/>
</dbReference>
<dbReference type="AlphaFoldDB" id="A0A2R8BDA0"/>
<dbReference type="EMBL" id="OMOR01000001">
    <property type="protein sequence ID" value="SPH21023.1"/>
    <property type="molecule type" value="Genomic_DNA"/>
</dbReference>
<sequence>MIDLSQQQREIIEAPLKPMAVTACAGSGKTSTAVRRLAAMRKRLDDRHGHMALLSFSNVAVDTFNKDYNALLQEEAGDRRMRGIEIATVDAFITSNIIRPHGHLAMGCNRTPFLVHGSEPFLTSFTVWDGKRRQPTTELQINPKEGVGLQFEVGQAKTVVDRKAANQAIKKLAQVGAYSHALGSLWALQVLRTQPLISRALVRRYPHILVDEAQDIGMLHQLILMALQGVGAQISLIGDVNQGIYEFSGATGAFLEGYADRDGVEGRMLETNFRSVPSIVTIANKLSGRDDKPERTEPETLSGAYYFAYKKEEKDNVLKSFAALLGEAGIAVSDAAVLCRSAKWADDWGGGEEEQGQGVLRKFVSAAIQRDKFGCFDDAFKHCCAGVVGLLDDDHGDVLSDLVRGGGDVRSSQMLRRKLWTFVKDATSGLPSASLVAGTAWQPTLLARMGVLLDTLSVDHGLEARGNWKAKLARRKIFNRPLIQAADLGGEDLPKFRVSTVHKVKGESIKGVMYICNRSHLDELLGGTTTEVGKIGYVALTRARDLFVLGVPATNMGEFAPKLDALGFKKAGAS</sequence>
<evidence type="ECO:0000313" key="9">
    <source>
        <dbReference type="Proteomes" id="UP000244880"/>
    </source>
</evidence>
<evidence type="ECO:0000259" key="7">
    <source>
        <dbReference type="PROSITE" id="PS51198"/>
    </source>
</evidence>
<dbReference type="OrthoDB" id="9810135at2"/>
<gene>
    <name evidence="8" type="primary">uvrD_1</name>
    <name evidence="8" type="ORF">ASD8599_01764</name>
</gene>
<dbReference type="InterPro" id="IPR027417">
    <property type="entry name" value="P-loop_NTPase"/>
</dbReference>
<dbReference type="Pfam" id="PF00580">
    <property type="entry name" value="UvrD-helicase"/>
    <property type="match status" value="1"/>
</dbReference>
<name>A0A2R8BDA0_9RHOB</name>
<dbReference type="InterPro" id="IPR014016">
    <property type="entry name" value="UvrD-like_ATP-bd"/>
</dbReference>
<dbReference type="RefSeq" id="WP_108828151.1">
    <property type="nucleotide sequence ID" value="NZ_OMOR01000001.1"/>
</dbReference>
<organism evidence="8 9">
    <name type="scientific">Ascidiaceihabitans donghaensis</name>
    <dbReference type="NCBI Taxonomy" id="1510460"/>
    <lineage>
        <taxon>Bacteria</taxon>
        <taxon>Pseudomonadati</taxon>
        <taxon>Pseudomonadota</taxon>
        <taxon>Alphaproteobacteria</taxon>
        <taxon>Rhodobacterales</taxon>
        <taxon>Paracoccaceae</taxon>
        <taxon>Ascidiaceihabitans</taxon>
    </lineage>
</organism>
<dbReference type="PANTHER" id="PTHR11070">
    <property type="entry name" value="UVRD / RECB / PCRA DNA HELICASE FAMILY MEMBER"/>
    <property type="match status" value="1"/>
</dbReference>
<dbReference type="PANTHER" id="PTHR11070:SF2">
    <property type="entry name" value="ATP-DEPENDENT DNA HELICASE SRS2"/>
    <property type="match status" value="1"/>
</dbReference>
<dbReference type="GO" id="GO:0043138">
    <property type="term" value="F:3'-5' DNA helicase activity"/>
    <property type="evidence" value="ECO:0007669"/>
    <property type="project" value="TreeGrafter"/>
</dbReference>